<proteinExistence type="inferred from homology"/>
<feature type="region of interest" description="Disordered" evidence="2">
    <location>
        <begin position="55"/>
        <end position="81"/>
    </location>
</feature>
<keyword evidence="4" id="KW-1185">Reference proteome</keyword>
<evidence type="ECO:0000313" key="3">
    <source>
        <dbReference type="EMBL" id="GIY97407.1"/>
    </source>
</evidence>
<comment type="caution">
    <text evidence="3">The sequence shown here is derived from an EMBL/GenBank/DDBJ whole genome shotgun (WGS) entry which is preliminary data.</text>
</comment>
<dbReference type="AlphaFoldDB" id="A0AAV4XQT7"/>
<gene>
    <name evidence="3" type="primary">Sulf2</name>
    <name evidence="3" type="ORF">CEXT_67432</name>
</gene>
<accession>A0AAV4XQT7</accession>
<name>A0AAV4XQT7_CAEEX</name>
<dbReference type="GO" id="GO:0008449">
    <property type="term" value="F:N-acetylglucosamine-6-sulfatase activity"/>
    <property type="evidence" value="ECO:0007669"/>
    <property type="project" value="TreeGrafter"/>
</dbReference>
<evidence type="ECO:0000313" key="4">
    <source>
        <dbReference type="Proteomes" id="UP001054945"/>
    </source>
</evidence>
<dbReference type="Proteomes" id="UP001054945">
    <property type="component" value="Unassembled WGS sequence"/>
</dbReference>
<protein>
    <submittedName>
        <fullName evidence="3">Extracellular sulfatase Sulf-2</fullName>
    </submittedName>
</protein>
<evidence type="ECO:0000256" key="1">
    <source>
        <dbReference type="ARBA" id="ARBA00008779"/>
    </source>
</evidence>
<dbReference type="EMBL" id="BPLR01018155">
    <property type="protein sequence ID" value="GIY97407.1"/>
    <property type="molecule type" value="Genomic_DNA"/>
</dbReference>
<evidence type="ECO:0000256" key="2">
    <source>
        <dbReference type="SAM" id="MobiDB-lite"/>
    </source>
</evidence>
<dbReference type="PANTHER" id="PTHR43108:SF16">
    <property type="entry name" value="EXTRACELLULAR SULFATASE SULF-1 HOMOLOG"/>
    <property type="match status" value="1"/>
</dbReference>
<dbReference type="PANTHER" id="PTHR43108">
    <property type="entry name" value="N-ACETYLGLUCOSAMINE-6-SULFATASE FAMILY MEMBER"/>
    <property type="match status" value="1"/>
</dbReference>
<reference evidence="3 4" key="1">
    <citation type="submission" date="2021-06" db="EMBL/GenBank/DDBJ databases">
        <title>Caerostris extrusa draft genome.</title>
        <authorList>
            <person name="Kono N."/>
            <person name="Arakawa K."/>
        </authorList>
    </citation>
    <scope>NUCLEOTIDE SEQUENCE [LARGE SCALE GENOMIC DNA]</scope>
</reference>
<comment type="similarity">
    <text evidence="1">Belongs to the sulfatase family.</text>
</comment>
<dbReference type="SUPFAM" id="SSF53649">
    <property type="entry name" value="Alkaline phosphatase-like"/>
    <property type="match status" value="1"/>
</dbReference>
<organism evidence="3 4">
    <name type="scientific">Caerostris extrusa</name>
    <name type="common">Bark spider</name>
    <name type="synonym">Caerostris bankana</name>
    <dbReference type="NCBI Taxonomy" id="172846"/>
    <lineage>
        <taxon>Eukaryota</taxon>
        <taxon>Metazoa</taxon>
        <taxon>Ecdysozoa</taxon>
        <taxon>Arthropoda</taxon>
        <taxon>Chelicerata</taxon>
        <taxon>Arachnida</taxon>
        <taxon>Araneae</taxon>
        <taxon>Araneomorphae</taxon>
        <taxon>Entelegynae</taxon>
        <taxon>Araneoidea</taxon>
        <taxon>Araneidae</taxon>
        <taxon>Caerostris</taxon>
    </lineage>
</organism>
<dbReference type="InterPro" id="IPR017850">
    <property type="entry name" value="Alkaline_phosphatase_core_sf"/>
</dbReference>
<sequence>MIKRLKQQLEELKTIRKQLKKVKPHKNQVGSDLYDVNAYSKSCICDPEDQERFNRQHLKDERRQRREDLKRERQQRKEEHIKKMERKMRRKTKFENMTCNAEKMNCFTQDNNHWKTPPLWTEGPFCFCQNANNNTFWCLRTINDTHNFLYCEFVTGFITYYDLRTDPYQMRNAVYDLDYGTLEKLRMTLNKLRSCKGSKDCTVRYRDEAGSRHQHKQRAVSNLRLIRHGKSDHRWNSRKATNDRWK</sequence>
<dbReference type="GO" id="GO:0005539">
    <property type="term" value="F:glycosaminoglycan binding"/>
    <property type="evidence" value="ECO:0007669"/>
    <property type="project" value="TreeGrafter"/>
</dbReference>